<gene>
    <name evidence="1" type="ORF">S12H4_21389</name>
</gene>
<dbReference type="PANTHER" id="PTHR46278">
    <property type="entry name" value="DEHYDROGENASE, PUTATIVE-RELATED"/>
    <property type="match status" value="1"/>
</dbReference>
<dbReference type="PANTHER" id="PTHR46278:SF2">
    <property type="entry name" value="ASPARTATE-SEMIALDEHYDE DEHYDROGENASE"/>
    <property type="match status" value="1"/>
</dbReference>
<feature type="non-terminal residue" evidence="1">
    <location>
        <position position="1"/>
    </location>
</feature>
<name>X1TSD2_9ZZZZ</name>
<dbReference type="Gene3D" id="3.40.50.720">
    <property type="entry name" value="NAD(P)-binding Rossmann-like Domain"/>
    <property type="match status" value="1"/>
</dbReference>
<dbReference type="Gene3D" id="3.30.360.10">
    <property type="entry name" value="Dihydrodipicolinate Reductase, domain 2"/>
    <property type="match status" value="1"/>
</dbReference>
<reference evidence="1" key="1">
    <citation type="journal article" date="2014" name="Front. Microbiol.">
        <title>High frequency of phylogenetically diverse reductive dehalogenase-homologous genes in deep subseafloor sedimentary metagenomes.</title>
        <authorList>
            <person name="Kawai M."/>
            <person name="Futagami T."/>
            <person name="Toyoda A."/>
            <person name="Takaki Y."/>
            <person name="Nishi S."/>
            <person name="Hori S."/>
            <person name="Arai W."/>
            <person name="Tsubouchi T."/>
            <person name="Morono Y."/>
            <person name="Uchiyama I."/>
            <person name="Ito T."/>
            <person name="Fujiyama A."/>
            <person name="Inagaki F."/>
            <person name="Takami H."/>
        </authorList>
    </citation>
    <scope>NUCLEOTIDE SEQUENCE</scope>
    <source>
        <strain evidence="1">Expedition CK06-06</strain>
    </source>
</reference>
<proteinExistence type="predicted"/>
<evidence type="ECO:0008006" key="2">
    <source>
        <dbReference type="Google" id="ProtNLM"/>
    </source>
</evidence>
<dbReference type="EMBL" id="BARW01010994">
    <property type="protein sequence ID" value="GAI82939.1"/>
    <property type="molecule type" value="Genomic_DNA"/>
</dbReference>
<organism evidence="1">
    <name type="scientific">marine sediment metagenome</name>
    <dbReference type="NCBI Taxonomy" id="412755"/>
    <lineage>
        <taxon>unclassified sequences</taxon>
        <taxon>metagenomes</taxon>
        <taxon>ecological metagenomes</taxon>
    </lineage>
</organism>
<sequence length="44" mass="4771">DILVGRIRQDASIAENRGINLWVAGDQLRKGAALNAVQIAEKLL</sequence>
<dbReference type="SUPFAM" id="SSF55347">
    <property type="entry name" value="Glyceraldehyde-3-phosphate dehydrogenase-like, C-terminal domain"/>
    <property type="match status" value="1"/>
</dbReference>
<dbReference type="AlphaFoldDB" id="X1TSD2"/>
<protein>
    <recommendedName>
        <fullName evidence="2">Semialdehyde dehydrogenase dimerisation domain-containing protein</fullName>
    </recommendedName>
</protein>
<accession>X1TSD2</accession>
<comment type="caution">
    <text evidence="1">The sequence shown here is derived from an EMBL/GenBank/DDBJ whole genome shotgun (WGS) entry which is preliminary data.</text>
</comment>
<evidence type="ECO:0000313" key="1">
    <source>
        <dbReference type="EMBL" id="GAI82939.1"/>
    </source>
</evidence>